<dbReference type="UniPathway" id="UPA00053">
    <property type="reaction ID" value="UER00089"/>
</dbReference>
<comment type="catalytic activity">
    <reaction evidence="2">
        <text>3-phosphoshikimate + phosphoenolpyruvate = 5-O-(1-carboxyvinyl)-3-phosphoshikimate + phosphate</text>
        <dbReference type="Rhea" id="RHEA:21256"/>
        <dbReference type="ChEBI" id="CHEBI:43474"/>
        <dbReference type="ChEBI" id="CHEBI:57701"/>
        <dbReference type="ChEBI" id="CHEBI:58702"/>
        <dbReference type="ChEBI" id="CHEBI:145989"/>
        <dbReference type="EC" id="2.5.1.19"/>
    </reaction>
</comment>
<dbReference type="InterPro" id="IPR013792">
    <property type="entry name" value="RNA3'P_cycl/enolpyr_Trfase_a/b"/>
</dbReference>
<accession>A0A7S0H837</accession>
<dbReference type="PANTHER" id="PTHR21090">
    <property type="entry name" value="AROM/DEHYDROQUINATE SYNTHASE"/>
    <property type="match status" value="1"/>
</dbReference>
<dbReference type="InterPro" id="IPR001986">
    <property type="entry name" value="Enolpyruvate_Tfrase_dom"/>
</dbReference>
<dbReference type="GO" id="GO:0008652">
    <property type="term" value="P:amino acid biosynthetic process"/>
    <property type="evidence" value="ECO:0007669"/>
    <property type="project" value="UniProtKB-KW"/>
</dbReference>
<dbReference type="GO" id="GO:0009073">
    <property type="term" value="P:aromatic amino acid family biosynthetic process"/>
    <property type="evidence" value="ECO:0007669"/>
    <property type="project" value="UniProtKB-UniRule"/>
</dbReference>
<name>A0A7S0H837_9EUKA</name>
<dbReference type="PROSITE" id="PS00885">
    <property type="entry name" value="EPSP_SYNTHASE_2"/>
    <property type="match status" value="1"/>
</dbReference>
<organism evidence="4">
    <name type="scientific">Amorphochlora amoebiformis</name>
    <dbReference type="NCBI Taxonomy" id="1561963"/>
    <lineage>
        <taxon>Eukaryota</taxon>
        <taxon>Sar</taxon>
        <taxon>Rhizaria</taxon>
        <taxon>Cercozoa</taxon>
        <taxon>Chlorarachniophyceae</taxon>
        <taxon>Amorphochlora</taxon>
    </lineage>
</organism>
<reference evidence="4" key="1">
    <citation type="submission" date="2021-01" db="EMBL/GenBank/DDBJ databases">
        <authorList>
            <person name="Corre E."/>
            <person name="Pelletier E."/>
            <person name="Niang G."/>
            <person name="Scheremetjew M."/>
            <person name="Finn R."/>
            <person name="Kale V."/>
            <person name="Holt S."/>
            <person name="Cochrane G."/>
            <person name="Meng A."/>
            <person name="Brown T."/>
            <person name="Cohen L."/>
        </authorList>
    </citation>
    <scope>NUCLEOTIDE SEQUENCE</scope>
    <source>
        <strain evidence="4">CCMP2058</strain>
    </source>
</reference>
<dbReference type="InterPro" id="IPR036968">
    <property type="entry name" value="Enolpyruvate_Tfrase_sf"/>
</dbReference>
<comment type="similarity">
    <text evidence="2">Belongs to the EPSP synthase family.</text>
</comment>
<dbReference type="GO" id="GO:0009423">
    <property type="term" value="P:chorismate biosynthetic process"/>
    <property type="evidence" value="ECO:0007669"/>
    <property type="project" value="UniProtKB-UniRule"/>
</dbReference>
<dbReference type="Pfam" id="PF00275">
    <property type="entry name" value="EPSP_synthase"/>
    <property type="match status" value="1"/>
</dbReference>
<keyword evidence="2" id="KW-0057">Aromatic amino acid biosynthesis</keyword>
<dbReference type="InterPro" id="IPR023193">
    <property type="entry name" value="EPSP_synthase_CS"/>
</dbReference>
<dbReference type="PANTHER" id="PTHR21090:SF5">
    <property type="entry name" value="PENTAFUNCTIONAL AROM POLYPEPTIDE"/>
    <property type="match status" value="1"/>
</dbReference>
<evidence type="ECO:0000256" key="2">
    <source>
        <dbReference type="RuleBase" id="RU004164"/>
    </source>
</evidence>
<evidence type="ECO:0000313" key="4">
    <source>
        <dbReference type="EMBL" id="CAD8461492.1"/>
    </source>
</evidence>
<protein>
    <recommendedName>
        <fullName evidence="2">3-phosphoshikimate 1-carboxyvinyltransferase</fullName>
        <ecNumber evidence="2">2.5.1.19</ecNumber>
    </recommendedName>
</protein>
<dbReference type="GO" id="GO:0003866">
    <property type="term" value="F:3-phosphoshikimate 1-carboxyvinyltransferase activity"/>
    <property type="evidence" value="ECO:0007669"/>
    <property type="project" value="UniProtKB-UniRule"/>
</dbReference>
<proteinExistence type="inferred from homology"/>
<dbReference type="EMBL" id="HBEM01030003">
    <property type="protein sequence ID" value="CAD8461492.1"/>
    <property type="molecule type" value="Transcribed_RNA"/>
</dbReference>
<dbReference type="Gene3D" id="3.65.10.10">
    <property type="entry name" value="Enolpyruvate transferase domain"/>
    <property type="match status" value="1"/>
</dbReference>
<comment type="pathway">
    <text evidence="2">Metabolic intermediate biosynthesis; chorismate biosynthesis; chorismate from D-erythrose 4-phosphate and phosphoenolpyruvate: step 6/7.</text>
</comment>
<dbReference type="AlphaFoldDB" id="A0A7S0H837"/>
<gene>
    <name evidence="4" type="ORF">LAMO00422_LOCUS20452</name>
</gene>
<keyword evidence="1 2" id="KW-0808">Transferase</keyword>
<sequence length="128" mass="14208">MTVAALATRANSPTTIEGIGSWRVKECDRIEAMASELSKIGARVEVGSDWIRIHPVNAEVRKSIQSSSKTSNSVRISTYKDHRIAMSLAILSLGEEGIEMEIEDPGCVAKTFPEFFRELDRLTIRDAR</sequence>
<evidence type="ECO:0000256" key="1">
    <source>
        <dbReference type="ARBA" id="ARBA00022679"/>
    </source>
</evidence>
<keyword evidence="2" id="KW-0028">Amino-acid biosynthesis</keyword>
<evidence type="ECO:0000259" key="3">
    <source>
        <dbReference type="Pfam" id="PF00275"/>
    </source>
</evidence>
<dbReference type="EC" id="2.5.1.19" evidence="2"/>
<dbReference type="SUPFAM" id="SSF55205">
    <property type="entry name" value="EPT/RTPC-like"/>
    <property type="match status" value="1"/>
</dbReference>
<feature type="domain" description="Enolpyruvate transferase" evidence="3">
    <location>
        <begin position="1"/>
        <end position="119"/>
    </location>
</feature>